<dbReference type="InterPro" id="IPR032823">
    <property type="entry name" value="BCA_ABC_TP_C"/>
</dbReference>
<dbReference type="PROSITE" id="PS00211">
    <property type="entry name" value="ABC_TRANSPORTER_1"/>
    <property type="match status" value="1"/>
</dbReference>
<evidence type="ECO:0000256" key="2">
    <source>
        <dbReference type="ARBA" id="ARBA00022741"/>
    </source>
</evidence>
<dbReference type="Pfam" id="PF12399">
    <property type="entry name" value="BCA_ABC_TP_C"/>
    <property type="match status" value="1"/>
</dbReference>
<dbReference type="Pfam" id="PF00005">
    <property type="entry name" value="ABC_tran"/>
    <property type="match status" value="1"/>
</dbReference>
<name>A0A1Y5TG31_9RHOB</name>
<keyword evidence="2" id="KW-0547">Nucleotide-binding</keyword>
<dbReference type="InterPro" id="IPR051120">
    <property type="entry name" value="ABC_AA/LPS_Transport"/>
</dbReference>
<dbReference type="InterPro" id="IPR017871">
    <property type="entry name" value="ABC_transporter-like_CS"/>
</dbReference>
<dbReference type="GO" id="GO:0016887">
    <property type="term" value="F:ATP hydrolysis activity"/>
    <property type="evidence" value="ECO:0007669"/>
    <property type="project" value="InterPro"/>
</dbReference>
<reference evidence="5 6" key="1">
    <citation type="submission" date="2017-03" db="EMBL/GenBank/DDBJ databases">
        <authorList>
            <person name="Afonso C.L."/>
            <person name="Miller P.J."/>
            <person name="Scott M.A."/>
            <person name="Spackman E."/>
            <person name="Goraichik I."/>
            <person name="Dimitrov K.M."/>
            <person name="Suarez D.L."/>
            <person name="Swayne D.E."/>
        </authorList>
    </citation>
    <scope>NUCLEOTIDE SEQUENCE [LARGE SCALE GENOMIC DNA]</scope>
    <source>
        <strain evidence="5 6">CECT 8620</strain>
    </source>
</reference>
<dbReference type="PANTHER" id="PTHR45772:SF9">
    <property type="entry name" value="CONSERVED COMPONENT OF ABC TRANSPORTER FOR NATURAL AMINO ACIDS"/>
    <property type="match status" value="1"/>
</dbReference>
<dbReference type="InterPro" id="IPR003439">
    <property type="entry name" value="ABC_transporter-like_ATP-bd"/>
</dbReference>
<dbReference type="PROSITE" id="PS50893">
    <property type="entry name" value="ABC_TRANSPORTER_2"/>
    <property type="match status" value="1"/>
</dbReference>
<dbReference type="RefSeq" id="WP_085837701.1">
    <property type="nucleotide sequence ID" value="NZ_FWFS01000011.1"/>
</dbReference>
<keyword evidence="1" id="KW-0813">Transport</keyword>
<dbReference type="PANTHER" id="PTHR45772">
    <property type="entry name" value="CONSERVED COMPONENT OF ABC TRANSPORTER FOR NATURAL AMINO ACIDS-RELATED"/>
    <property type="match status" value="1"/>
</dbReference>
<sequence length="258" mass="28001">MTSGKVSVLDIKGLTKTYGAVTAVDNVDLHIDHGEILGLIGPNGSGKSTFFDCSTGLATPDSGSVSLEGSDITNWSLNRIAREGRMLRSFQKTVVFKKLDVEENLVIAGQMFTFPSVLSTFSVGKRSRMRIEGLRKHARELIELTGLGPVAHMAAGNLSGGQQKLIQFASMLMPDPRLIMLDEPMAGINPKLVERVIDTIRYANREMGVSFLIIEHNIDVVTSLCSRAIVLDQGRKLCEGTPAEVIANKQVREAYLGG</sequence>
<dbReference type="Gene3D" id="3.40.50.300">
    <property type="entry name" value="P-loop containing nucleotide triphosphate hydrolases"/>
    <property type="match status" value="1"/>
</dbReference>
<accession>A0A1Y5TG31</accession>
<organism evidence="5 6">
    <name type="scientific">Aquimixticola soesokkakensis</name>
    <dbReference type="NCBI Taxonomy" id="1519096"/>
    <lineage>
        <taxon>Bacteria</taxon>
        <taxon>Pseudomonadati</taxon>
        <taxon>Pseudomonadota</taxon>
        <taxon>Alphaproteobacteria</taxon>
        <taxon>Rhodobacterales</taxon>
        <taxon>Paracoccaceae</taxon>
        <taxon>Aquimixticola</taxon>
    </lineage>
</organism>
<evidence type="ECO:0000256" key="1">
    <source>
        <dbReference type="ARBA" id="ARBA00022448"/>
    </source>
</evidence>
<dbReference type="Proteomes" id="UP000193862">
    <property type="component" value="Unassembled WGS sequence"/>
</dbReference>
<proteinExistence type="predicted"/>
<dbReference type="InterPro" id="IPR027417">
    <property type="entry name" value="P-loop_NTPase"/>
</dbReference>
<evidence type="ECO:0000313" key="6">
    <source>
        <dbReference type="Proteomes" id="UP000193862"/>
    </source>
</evidence>
<feature type="domain" description="ABC transporter" evidence="4">
    <location>
        <begin position="9"/>
        <end position="258"/>
    </location>
</feature>
<dbReference type="EMBL" id="FWFS01000011">
    <property type="protein sequence ID" value="SLN63276.1"/>
    <property type="molecule type" value="Genomic_DNA"/>
</dbReference>
<dbReference type="AlphaFoldDB" id="A0A1Y5TG31"/>
<dbReference type="InterPro" id="IPR003593">
    <property type="entry name" value="AAA+_ATPase"/>
</dbReference>
<dbReference type="SUPFAM" id="SSF52540">
    <property type="entry name" value="P-loop containing nucleoside triphosphate hydrolases"/>
    <property type="match status" value="1"/>
</dbReference>
<dbReference type="CDD" id="cd03219">
    <property type="entry name" value="ABC_Mj1267_LivG_branched"/>
    <property type="match status" value="1"/>
</dbReference>
<evidence type="ECO:0000256" key="3">
    <source>
        <dbReference type="ARBA" id="ARBA00022840"/>
    </source>
</evidence>
<dbReference type="SMART" id="SM00382">
    <property type="entry name" value="AAA"/>
    <property type="match status" value="1"/>
</dbReference>
<evidence type="ECO:0000259" key="4">
    <source>
        <dbReference type="PROSITE" id="PS50893"/>
    </source>
</evidence>
<keyword evidence="3 5" id="KW-0067">ATP-binding</keyword>
<dbReference type="GO" id="GO:0005886">
    <property type="term" value="C:plasma membrane"/>
    <property type="evidence" value="ECO:0007669"/>
    <property type="project" value="TreeGrafter"/>
</dbReference>
<gene>
    <name evidence="5" type="primary">livF_4</name>
    <name evidence="5" type="ORF">AQS8620_02892</name>
</gene>
<dbReference type="GO" id="GO:0005524">
    <property type="term" value="F:ATP binding"/>
    <property type="evidence" value="ECO:0007669"/>
    <property type="project" value="UniProtKB-KW"/>
</dbReference>
<dbReference type="OrthoDB" id="9806149at2"/>
<evidence type="ECO:0000313" key="5">
    <source>
        <dbReference type="EMBL" id="SLN63276.1"/>
    </source>
</evidence>
<keyword evidence="6" id="KW-1185">Reference proteome</keyword>
<protein>
    <submittedName>
        <fullName evidence="5">High-affinity branched-chain amino acid transport ATP-binding protein LivF</fullName>
    </submittedName>
</protein>